<sequence>GEELSKKQATQESLIRKLRAQVEENKVESIKKDKTATEKLLQETIEKHQVELAAQKDFYTNALNAAREAEALAEARANNEARTELESRLREAEERESMLVQTLEELRQTLSRKEQQAVFREDMLRRDIEDLQKRYQASERRCEELITQVPESTRPLLRQIEAMQVVVLWLMYVLLVETFLDIGLTFALLQISCLRAEQTQLSRSLEKERQRAAEQRQEYLAAKEEADTQEVRANQLEEEIRELRRKHKQELQDALVHRELLQQEVEREKAARADLERTVRVQSTELAPIARHNSTLENGSLSRKLSTTSSMESMEESYYLQASLDSSDGFSEKRNIGETALSPLYMKSMTPSAFESALRQKEGELASYMSRL</sequence>
<feature type="non-terminal residue" evidence="3">
    <location>
        <position position="372"/>
    </location>
</feature>
<dbReference type="PANTHER" id="PTHR47347">
    <property type="entry name" value="GOLGIN CANDIDATE 5"/>
    <property type="match status" value="1"/>
</dbReference>
<keyword evidence="2" id="KW-0472">Membrane</keyword>
<evidence type="ECO:0000313" key="4">
    <source>
        <dbReference type="Proteomes" id="UP000593578"/>
    </source>
</evidence>
<gene>
    <name evidence="3" type="ORF">Gorai_011788</name>
</gene>
<accession>A0A7J8Q046</accession>
<evidence type="ECO:0008006" key="5">
    <source>
        <dbReference type="Google" id="ProtNLM"/>
    </source>
</evidence>
<evidence type="ECO:0000256" key="2">
    <source>
        <dbReference type="SAM" id="Phobius"/>
    </source>
</evidence>
<proteinExistence type="predicted"/>
<evidence type="ECO:0000256" key="1">
    <source>
        <dbReference type="SAM" id="Coils"/>
    </source>
</evidence>
<reference evidence="3 4" key="1">
    <citation type="journal article" date="2019" name="Genome Biol. Evol.">
        <title>Insights into the evolution of the New World diploid cottons (Gossypium, subgenus Houzingenia) based on genome sequencing.</title>
        <authorList>
            <person name="Grover C.E."/>
            <person name="Arick M.A. 2nd"/>
            <person name="Thrash A."/>
            <person name="Conover J.L."/>
            <person name="Sanders W.S."/>
            <person name="Peterson D.G."/>
            <person name="Frelichowski J.E."/>
            <person name="Scheffler J.A."/>
            <person name="Scheffler B.E."/>
            <person name="Wendel J.F."/>
        </authorList>
    </citation>
    <scope>NUCLEOTIDE SEQUENCE [LARGE SCALE GENOMIC DNA]</scope>
    <source>
        <strain evidence="3">8</strain>
        <tissue evidence="3">Leaf</tissue>
    </source>
</reference>
<dbReference type="PANTHER" id="PTHR47347:SF2">
    <property type="entry name" value="GOLGIN CANDIDATE 5"/>
    <property type="match status" value="1"/>
</dbReference>
<feature type="coiled-coil region" evidence="1">
    <location>
        <begin position="195"/>
        <end position="278"/>
    </location>
</feature>
<keyword evidence="2" id="KW-1133">Transmembrane helix</keyword>
<keyword evidence="2" id="KW-0812">Transmembrane</keyword>
<dbReference type="EMBL" id="JABEZZ010000009">
    <property type="protein sequence ID" value="MBA0594899.1"/>
    <property type="molecule type" value="Genomic_DNA"/>
</dbReference>
<protein>
    <recommendedName>
        <fullName evidence="5">Golgin-84</fullName>
    </recommendedName>
</protein>
<feature type="transmembrane region" description="Helical" evidence="2">
    <location>
        <begin position="166"/>
        <end position="189"/>
    </location>
</feature>
<keyword evidence="1" id="KW-0175">Coiled coil</keyword>
<dbReference type="AlphaFoldDB" id="A0A7J8Q046"/>
<evidence type="ECO:0000313" key="3">
    <source>
        <dbReference type="EMBL" id="MBA0594899.1"/>
    </source>
</evidence>
<feature type="coiled-coil region" evidence="1">
    <location>
        <begin position="75"/>
        <end position="148"/>
    </location>
</feature>
<name>A0A7J8Q046_GOSRA</name>
<comment type="caution">
    <text evidence="3">The sequence shown here is derived from an EMBL/GenBank/DDBJ whole genome shotgun (WGS) entry which is preliminary data.</text>
</comment>
<feature type="non-terminal residue" evidence="3">
    <location>
        <position position="1"/>
    </location>
</feature>
<organism evidence="3 4">
    <name type="scientific">Gossypium raimondii</name>
    <name type="common">Peruvian cotton</name>
    <name type="synonym">Gossypium klotzschianum subsp. raimondii</name>
    <dbReference type="NCBI Taxonomy" id="29730"/>
    <lineage>
        <taxon>Eukaryota</taxon>
        <taxon>Viridiplantae</taxon>
        <taxon>Streptophyta</taxon>
        <taxon>Embryophyta</taxon>
        <taxon>Tracheophyta</taxon>
        <taxon>Spermatophyta</taxon>
        <taxon>Magnoliopsida</taxon>
        <taxon>eudicotyledons</taxon>
        <taxon>Gunneridae</taxon>
        <taxon>Pentapetalae</taxon>
        <taxon>rosids</taxon>
        <taxon>malvids</taxon>
        <taxon>Malvales</taxon>
        <taxon>Malvaceae</taxon>
        <taxon>Malvoideae</taxon>
        <taxon>Gossypium</taxon>
    </lineage>
</organism>
<dbReference type="Proteomes" id="UP000593578">
    <property type="component" value="Unassembled WGS sequence"/>
</dbReference>